<dbReference type="Proteomes" id="UP000324222">
    <property type="component" value="Unassembled WGS sequence"/>
</dbReference>
<keyword evidence="1" id="KW-0472">Membrane</keyword>
<accession>A0A5B7JTE1</accession>
<comment type="caution">
    <text evidence="2">The sequence shown here is derived from an EMBL/GenBank/DDBJ whole genome shotgun (WGS) entry which is preliminary data.</text>
</comment>
<keyword evidence="3" id="KW-1185">Reference proteome</keyword>
<organism evidence="2 3">
    <name type="scientific">Portunus trituberculatus</name>
    <name type="common">Swimming crab</name>
    <name type="synonym">Neptunus trituberculatus</name>
    <dbReference type="NCBI Taxonomy" id="210409"/>
    <lineage>
        <taxon>Eukaryota</taxon>
        <taxon>Metazoa</taxon>
        <taxon>Ecdysozoa</taxon>
        <taxon>Arthropoda</taxon>
        <taxon>Crustacea</taxon>
        <taxon>Multicrustacea</taxon>
        <taxon>Malacostraca</taxon>
        <taxon>Eumalacostraca</taxon>
        <taxon>Eucarida</taxon>
        <taxon>Decapoda</taxon>
        <taxon>Pleocyemata</taxon>
        <taxon>Brachyura</taxon>
        <taxon>Eubrachyura</taxon>
        <taxon>Portunoidea</taxon>
        <taxon>Portunidae</taxon>
        <taxon>Portuninae</taxon>
        <taxon>Portunus</taxon>
    </lineage>
</organism>
<feature type="transmembrane region" description="Helical" evidence="1">
    <location>
        <begin position="6"/>
        <end position="24"/>
    </location>
</feature>
<gene>
    <name evidence="2" type="ORF">E2C01_093389</name>
</gene>
<dbReference type="EMBL" id="VSRR010112451">
    <property type="protein sequence ID" value="MPC98039.1"/>
    <property type="molecule type" value="Genomic_DNA"/>
</dbReference>
<reference evidence="2 3" key="1">
    <citation type="submission" date="2019-05" db="EMBL/GenBank/DDBJ databases">
        <title>Another draft genome of Portunus trituberculatus and its Hox gene families provides insights of decapod evolution.</title>
        <authorList>
            <person name="Jeong J.-H."/>
            <person name="Song I."/>
            <person name="Kim S."/>
            <person name="Choi T."/>
            <person name="Kim D."/>
            <person name="Ryu S."/>
            <person name="Kim W."/>
        </authorList>
    </citation>
    <scope>NUCLEOTIDE SEQUENCE [LARGE SCALE GENOMIC DNA]</scope>
    <source>
        <tissue evidence="2">Muscle</tissue>
    </source>
</reference>
<sequence>METDTLAGLFIAIFVVLGRIRSYLKKEPKICNFKYFTCSTEVFQNANLYESEGRGAAVLELGDTQRLVVHPLHVLDETEVLEAHQAVGRGGRDARSLDHCFHPFLSSCTLPSVFENFMYPSDFKGNNEGGKWWTQYSHSVDAGGIATVPGERNGVQVDLNVLPAGVVLTAVSLSSELVRATHGGAQRVYKGQGSI</sequence>
<keyword evidence="1" id="KW-1133">Transmembrane helix</keyword>
<name>A0A5B7JTE1_PORTR</name>
<evidence type="ECO:0000256" key="1">
    <source>
        <dbReference type="SAM" id="Phobius"/>
    </source>
</evidence>
<keyword evidence="1" id="KW-0812">Transmembrane</keyword>
<protein>
    <submittedName>
        <fullName evidence="2">Uncharacterized protein</fullName>
    </submittedName>
</protein>
<evidence type="ECO:0000313" key="3">
    <source>
        <dbReference type="Proteomes" id="UP000324222"/>
    </source>
</evidence>
<evidence type="ECO:0000313" key="2">
    <source>
        <dbReference type="EMBL" id="MPC98039.1"/>
    </source>
</evidence>
<proteinExistence type="predicted"/>
<dbReference type="AlphaFoldDB" id="A0A5B7JTE1"/>